<evidence type="ECO:0000313" key="3">
    <source>
        <dbReference type="Proteomes" id="UP001433268"/>
    </source>
</evidence>
<proteinExistence type="predicted"/>
<name>A0ABR1WXJ3_9PEZI</name>
<evidence type="ECO:0000313" key="2">
    <source>
        <dbReference type="EMBL" id="KAK8087853.1"/>
    </source>
</evidence>
<sequence length="113" mass="13015">MFRLRDSRNRRKISEDAILPDVPPAQHSTRLAGQRSSSDPGQYRARYGEEVFEAVDPRELEKHRQAVSTGNHRFSVQENTENEVEKLVGRQCGTRVYMSICIVVVIVDRHRGH</sequence>
<dbReference type="EMBL" id="JAQQWN010000004">
    <property type="protein sequence ID" value="KAK8087853.1"/>
    <property type="molecule type" value="Genomic_DNA"/>
</dbReference>
<gene>
    <name evidence="2" type="ORF">PG997_002814</name>
</gene>
<protein>
    <submittedName>
        <fullName evidence="2">Uncharacterized protein</fullName>
    </submittedName>
</protein>
<feature type="compositionally biased region" description="Basic and acidic residues" evidence="1">
    <location>
        <begin position="1"/>
        <end position="15"/>
    </location>
</feature>
<accession>A0ABR1WXJ3</accession>
<feature type="compositionally biased region" description="Polar residues" evidence="1">
    <location>
        <begin position="26"/>
        <end position="40"/>
    </location>
</feature>
<reference evidence="2 3" key="1">
    <citation type="submission" date="2023-01" db="EMBL/GenBank/DDBJ databases">
        <title>Analysis of 21 Apiospora genomes using comparative genomics revels a genus with tremendous synthesis potential of carbohydrate active enzymes and secondary metabolites.</title>
        <authorList>
            <person name="Sorensen T."/>
        </authorList>
    </citation>
    <scope>NUCLEOTIDE SEQUENCE [LARGE SCALE GENOMIC DNA]</scope>
    <source>
        <strain evidence="2 3">CBS 114990</strain>
    </source>
</reference>
<dbReference type="GeneID" id="92040189"/>
<organism evidence="2 3">
    <name type="scientific">Apiospora hydei</name>
    <dbReference type="NCBI Taxonomy" id="1337664"/>
    <lineage>
        <taxon>Eukaryota</taxon>
        <taxon>Fungi</taxon>
        <taxon>Dikarya</taxon>
        <taxon>Ascomycota</taxon>
        <taxon>Pezizomycotina</taxon>
        <taxon>Sordariomycetes</taxon>
        <taxon>Xylariomycetidae</taxon>
        <taxon>Amphisphaeriales</taxon>
        <taxon>Apiosporaceae</taxon>
        <taxon>Apiospora</taxon>
    </lineage>
</organism>
<evidence type="ECO:0000256" key="1">
    <source>
        <dbReference type="SAM" id="MobiDB-lite"/>
    </source>
</evidence>
<keyword evidence="3" id="KW-1185">Reference proteome</keyword>
<comment type="caution">
    <text evidence="2">The sequence shown here is derived from an EMBL/GenBank/DDBJ whole genome shotgun (WGS) entry which is preliminary data.</text>
</comment>
<dbReference type="RefSeq" id="XP_066670747.1">
    <property type="nucleotide sequence ID" value="XM_066807129.1"/>
</dbReference>
<dbReference type="Proteomes" id="UP001433268">
    <property type="component" value="Unassembled WGS sequence"/>
</dbReference>
<feature type="region of interest" description="Disordered" evidence="1">
    <location>
        <begin position="1"/>
        <end position="42"/>
    </location>
</feature>